<evidence type="ECO:0000256" key="15">
    <source>
        <dbReference type="RuleBase" id="RU000618"/>
    </source>
</evidence>
<evidence type="ECO:0000256" key="14">
    <source>
        <dbReference type="HAMAP-Rule" id="MF_01588"/>
    </source>
</evidence>
<sequence>MTDSAVVKRAQELRALITQYNREYYELDEPTVPDAEYDRLFRELQQLESDYPELKSAHSPTQKVGSQPLSAFTQVAHEMPMLSLDNAFDSDEFTAFAKRVNERLDSAAAIAYCCEPKLDGAAVSVLYEEGKLVRGATRGDGQTGEDITANVRTIRNLPLQLQGDYPQRLEVRGEVFMPVQAFSEYNEKALARGEKTFANPRNAAAGSLRQLDSRITAQRPLHFYAYSMGVVSEETTLANSHYQRLQQLAEWGLPISGEVKQVSDAQGCEAYYNEILNRREQLRYEIDGIVLKVDSIQHQQDLGFVSRAPRWAIAWKFPAQEEMTVLKGVDFQVGRTGAITPVARLEPISVGGVTVSNATLHNADEIARLDARIGDTVIIRRAGDVIPQVVSVVKERRPDDAEQIEFPSACPICASHVERAEGEAVARCTGGLICAAQRKEAIKHFASRKAMDIDGLGDKLIELLVEREWLESPADLFKLKARELAMLPRMGDKSAENIVAAISASKTTTLARFLYALGIREVGEATAANLAAHFATLEALMDAEKEQLEEVTDVGSVVANHIYQFFREPHNQTVIDELLAQGISWPKVEQLAASEATLAGNTYVLTGTLTQMTRDEAKQALQARGAKVTGSVSAKTTAVIAGDNAGSKLAKAEQLGVTVLSEDDLAELLGS</sequence>
<dbReference type="Pfam" id="PF03119">
    <property type="entry name" value="DNA_ligase_ZBD"/>
    <property type="match status" value="1"/>
</dbReference>
<dbReference type="InterPro" id="IPR001679">
    <property type="entry name" value="DNA_ligase"/>
</dbReference>
<comment type="caution">
    <text evidence="17">The sequence shown here is derived from an EMBL/GenBank/DDBJ whole genome shotgun (WGS) entry which is preliminary data.</text>
</comment>
<comment type="caution">
    <text evidence="14">Lacks conserved residue(s) required for the propagation of feature annotation.</text>
</comment>
<evidence type="ECO:0000256" key="11">
    <source>
        <dbReference type="ARBA" id="ARBA00023204"/>
    </source>
</evidence>
<dbReference type="Proteomes" id="UP000286678">
    <property type="component" value="Unassembled WGS sequence"/>
</dbReference>
<feature type="active site" description="N6-AMP-lysine intermediate" evidence="14">
    <location>
        <position position="117"/>
    </location>
</feature>
<dbReference type="EMBL" id="PIPT01000003">
    <property type="protein sequence ID" value="RUO48754.1"/>
    <property type="molecule type" value="Genomic_DNA"/>
</dbReference>
<keyword evidence="9 14" id="KW-0460">Magnesium</keyword>
<evidence type="ECO:0000256" key="13">
    <source>
        <dbReference type="ARBA" id="ARBA00060881"/>
    </source>
</evidence>
<keyword evidence="11 14" id="KW-0234">DNA repair</keyword>
<dbReference type="InterPro" id="IPR018239">
    <property type="entry name" value="DNA_ligase_AS"/>
</dbReference>
<dbReference type="RefSeq" id="WP_126833384.1">
    <property type="nucleotide sequence ID" value="NZ_PIPT01000003.1"/>
</dbReference>
<keyword evidence="8 14" id="KW-0862">Zinc</keyword>
<feature type="binding site" evidence="14">
    <location>
        <position position="138"/>
    </location>
    <ligand>
        <name>NAD(+)</name>
        <dbReference type="ChEBI" id="CHEBI:57540"/>
    </ligand>
</feature>
<name>A0A432XJ10_9GAMM</name>
<keyword evidence="14" id="KW-0464">Manganese</keyword>
<dbReference type="InterPro" id="IPR004149">
    <property type="entry name" value="Znf_DNAligase_C4"/>
</dbReference>
<feature type="domain" description="BRCT" evidence="16">
    <location>
        <begin position="593"/>
        <end position="671"/>
    </location>
</feature>
<evidence type="ECO:0000256" key="3">
    <source>
        <dbReference type="ARBA" id="ARBA00013308"/>
    </source>
</evidence>
<dbReference type="FunFam" id="1.10.287.610:FF:000002">
    <property type="entry name" value="DNA ligase"/>
    <property type="match status" value="1"/>
</dbReference>
<evidence type="ECO:0000256" key="1">
    <source>
        <dbReference type="ARBA" id="ARBA00004067"/>
    </source>
</evidence>
<dbReference type="PROSITE" id="PS01056">
    <property type="entry name" value="DNA_LIGASE_N2"/>
    <property type="match status" value="1"/>
</dbReference>
<feature type="binding site" evidence="14">
    <location>
        <begin position="83"/>
        <end position="84"/>
    </location>
    <ligand>
        <name>NAD(+)</name>
        <dbReference type="ChEBI" id="CHEBI:57540"/>
    </ligand>
</feature>
<evidence type="ECO:0000256" key="5">
    <source>
        <dbReference type="ARBA" id="ARBA00022705"/>
    </source>
</evidence>
<keyword evidence="7 14" id="KW-0227">DNA damage</keyword>
<dbReference type="GO" id="GO:0003677">
    <property type="term" value="F:DNA binding"/>
    <property type="evidence" value="ECO:0007669"/>
    <property type="project" value="InterPro"/>
</dbReference>
<dbReference type="PANTHER" id="PTHR23389:SF9">
    <property type="entry name" value="DNA LIGASE"/>
    <property type="match status" value="1"/>
</dbReference>
<keyword evidence="5 14" id="KW-0235">DNA replication</keyword>
<feature type="binding site" evidence="14">
    <location>
        <begin position="34"/>
        <end position="38"/>
    </location>
    <ligand>
        <name>NAD(+)</name>
        <dbReference type="ChEBI" id="CHEBI:57540"/>
    </ligand>
</feature>
<comment type="catalytic activity">
    <reaction evidence="12 14 15">
        <text>NAD(+) + (deoxyribonucleotide)n-3'-hydroxyl + 5'-phospho-(deoxyribonucleotide)m = (deoxyribonucleotide)n+m + AMP + beta-nicotinamide D-nucleotide.</text>
        <dbReference type="EC" id="6.5.1.2"/>
    </reaction>
</comment>
<evidence type="ECO:0000259" key="16">
    <source>
        <dbReference type="PROSITE" id="PS50172"/>
    </source>
</evidence>
<dbReference type="InterPro" id="IPR012340">
    <property type="entry name" value="NA-bd_OB-fold"/>
</dbReference>
<feature type="binding site" evidence="14">
    <location>
        <position position="115"/>
    </location>
    <ligand>
        <name>NAD(+)</name>
        <dbReference type="ChEBI" id="CHEBI:57540"/>
    </ligand>
</feature>
<keyword evidence="18" id="KW-1185">Reference proteome</keyword>
<dbReference type="Pfam" id="PF01653">
    <property type="entry name" value="DNA_ligase_aden"/>
    <property type="match status" value="1"/>
</dbReference>
<dbReference type="Gene3D" id="2.40.50.140">
    <property type="entry name" value="Nucleic acid-binding proteins"/>
    <property type="match status" value="1"/>
</dbReference>
<dbReference type="InterPro" id="IPR001357">
    <property type="entry name" value="BRCT_dom"/>
</dbReference>
<dbReference type="FunFam" id="1.10.150.20:FF:000007">
    <property type="entry name" value="DNA ligase"/>
    <property type="match status" value="1"/>
</dbReference>
<dbReference type="AlphaFoldDB" id="A0A432XJ10"/>
<dbReference type="InterPro" id="IPR036420">
    <property type="entry name" value="BRCT_dom_sf"/>
</dbReference>
<protein>
    <recommendedName>
        <fullName evidence="3 14">DNA ligase</fullName>
        <ecNumber evidence="2 14">6.5.1.2</ecNumber>
    </recommendedName>
    <alternativeName>
        <fullName evidence="14">Polydeoxyribonucleotide synthase [NAD(+)]</fullName>
    </alternativeName>
</protein>
<comment type="similarity">
    <text evidence="13 14">Belongs to the NAD-dependent DNA ligase family. LigA subfamily.</text>
</comment>
<dbReference type="SMART" id="SM00278">
    <property type="entry name" value="HhH1"/>
    <property type="match status" value="4"/>
</dbReference>
<dbReference type="GO" id="GO:0003911">
    <property type="term" value="F:DNA ligase (NAD+) activity"/>
    <property type="evidence" value="ECO:0007669"/>
    <property type="project" value="UniProtKB-UniRule"/>
</dbReference>
<dbReference type="EC" id="6.5.1.2" evidence="2 14"/>
<dbReference type="OrthoDB" id="9759736at2"/>
<dbReference type="SMART" id="SM00532">
    <property type="entry name" value="LIGANc"/>
    <property type="match status" value="1"/>
</dbReference>
<dbReference type="PROSITE" id="PS50172">
    <property type="entry name" value="BRCT"/>
    <property type="match status" value="1"/>
</dbReference>
<dbReference type="GO" id="GO:0005829">
    <property type="term" value="C:cytosol"/>
    <property type="evidence" value="ECO:0007669"/>
    <property type="project" value="TreeGrafter"/>
</dbReference>
<comment type="cofactor">
    <cofactor evidence="14">
        <name>Mg(2+)</name>
        <dbReference type="ChEBI" id="CHEBI:18420"/>
    </cofactor>
    <cofactor evidence="14">
        <name>Mn(2+)</name>
        <dbReference type="ChEBI" id="CHEBI:29035"/>
    </cofactor>
</comment>
<comment type="function">
    <text evidence="1 14">DNA ligase that catalyzes the formation of phosphodiester linkages between 5'-phosphoryl and 3'-hydroxyl groups in double-stranded DNA using NAD as a coenzyme and as the energy source for the reaction. It is essential for DNA replication and repair of damaged DNA.</text>
</comment>
<dbReference type="Gene3D" id="6.20.10.30">
    <property type="match status" value="1"/>
</dbReference>
<feature type="binding site" evidence="14">
    <location>
        <position position="292"/>
    </location>
    <ligand>
        <name>NAD(+)</name>
        <dbReference type="ChEBI" id="CHEBI:57540"/>
    </ligand>
</feature>
<feature type="binding site" evidence="14">
    <location>
        <position position="434"/>
    </location>
    <ligand>
        <name>Zn(2+)</name>
        <dbReference type="ChEBI" id="CHEBI:29105"/>
    </ligand>
</feature>
<dbReference type="Gene3D" id="1.10.287.610">
    <property type="entry name" value="Helix hairpin bin"/>
    <property type="match status" value="1"/>
</dbReference>
<evidence type="ECO:0000256" key="2">
    <source>
        <dbReference type="ARBA" id="ARBA00012722"/>
    </source>
</evidence>
<reference evidence="18" key="1">
    <citation type="journal article" date="2018" name="Front. Microbiol.">
        <title>Genome-Based Analysis Reveals the Taxonomy and Diversity of the Family Idiomarinaceae.</title>
        <authorList>
            <person name="Liu Y."/>
            <person name="Lai Q."/>
            <person name="Shao Z."/>
        </authorList>
    </citation>
    <scope>NUCLEOTIDE SEQUENCE [LARGE SCALE GENOMIC DNA]</scope>
    <source>
        <strain evidence="18">SW15</strain>
    </source>
</reference>
<evidence type="ECO:0000256" key="8">
    <source>
        <dbReference type="ARBA" id="ARBA00022833"/>
    </source>
</evidence>
<dbReference type="InterPro" id="IPR010994">
    <property type="entry name" value="RuvA_2-like"/>
</dbReference>
<dbReference type="Pfam" id="PF12826">
    <property type="entry name" value="HHH_2"/>
    <property type="match status" value="1"/>
</dbReference>
<dbReference type="CDD" id="cd17748">
    <property type="entry name" value="BRCT_DNA_ligase_like"/>
    <property type="match status" value="1"/>
</dbReference>
<dbReference type="SMART" id="SM00292">
    <property type="entry name" value="BRCT"/>
    <property type="match status" value="1"/>
</dbReference>
<dbReference type="Gene3D" id="3.30.470.30">
    <property type="entry name" value="DNA ligase/mRNA capping enzyme"/>
    <property type="match status" value="1"/>
</dbReference>
<dbReference type="SUPFAM" id="SSF50249">
    <property type="entry name" value="Nucleic acid-binding proteins"/>
    <property type="match status" value="1"/>
</dbReference>
<dbReference type="GO" id="GO:0006281">
    <property type="term" value="P:DNA repair"/>
    <property type="evidence" value="ECO:0007669"/>
    <property type="project" value="UniProtKB-KW"/>
</dbReference>
<dbReference type="SUPFAM" id="SSF47781">
    <property type="entry name" value="RuvA domain 2-like"/>
    <property type="match status" value="1"/>
</dbReference>
<keyword evidence="6 14" id="KW-0479">Metal-binding</keyword>
<dbReference type="InterPro" id="IPR033136">
    <property type="entry name" value="DNA_ligase_CS"/>
</dbReference>
<dbReference type="NCBIfam" id="TIGR00575">
    <property type="entry name" value="dnlj"/>
    <property type="match status" value="1"/>
</dbReference>
<dbReference type="PIRSF" id="PIRSF001604">
    <property type="entry name" value="LigA"/>
    <property type="match status" value="1"/>
</dbReference>
<dbReference type="FunFam" id="2.40.50.140:FF:000012">
    <property type="entry name" value="DNA ligase"/>
    <property type="match status" value="1"/>
</dbReference>
<accession>A0A432XJ10</accession>
<dbReference type="Pfam" id="PF03120">
    <property type="entry name" value="OB_DNA_ligase"/>
    <property type="match status" value="1"/>
</dbReference>
<dbReference type="PANTHER" id="PTHR23389">
    <property type="entry name" value="CHROMOSOME TRANSMISSION FIDELITY FACTOR 18"/>
    <property type="match status" value="1"/>
</dbReference>
<dbReference type="InterPro" id="IPR013840">
    <property type="entry name" value="DNAligase_N"/>
</dbReference>
<evidence type="ECO:0000256" key="7">
    <source>
        <dbReference type="ARBA" id="ARBA00022763"/>
    </source>
</evidence>
<dbReference type="Gene3D" id="3.40.50.10190">
    <property type="entry name" value="BRCT domain"/>
    <property type="match status" value="1"/>
</dbReference>
<dbReference type="SUPFAM" id="SSF52113">
    <property type="entry name" value="BRCT domain"/>
    <property type="match status" value="1"/>
</dbReference>
<feature type="binding site" evidence="14">
    <location>
        <position position="316"/>
    </location>
    <ligand>
        <name>NAD(+)</name>
        <dbReference type="ChEBI" id="CHEBI:57540"/>
    </ligand>
</feature>
<evidence type="ECO:0000256" key="12">
    <source>
        <dbReference type="ARBA" id="ARBA00034005"/>
    </source>
</evidence>
<dbReference type="FunFam" id="3.30.470.30:FF:000001">
    <property type="entry name" value="DNA ligase"/>
    <property type="match status" value="1"/>
</dbReference>
<dbReference type="GO" id="GO:0006260">
    <property type="term" value="P:DNA replication"/>
    <property type="evidence" value="ECO:0007669"/>
    <property type="project" value="UniProtKB-KW"/>
</dbReference>
<feature type="binding site" evidence="14">
    <location>
        <position position="413"/>
    </location>
    <ligand>
        <name>Zn(2+)</name>
        <dbReference type="ChEBI" id="CHEBI:29105"/>
    </ligand>
</feature>
<dbReference type="Pfam" id="PF14520">
    <property type="entry name" value="HHH_5"/>
    <property type="match status" value="1"/>
</dbReference>
<dbReference type="InterPro" id="IPR041663">
    <property type="entry name" value="DisA/LigA_HHH"/>
</dbReference>
<evidence type="ECO:0000256" key="4">
    <source>
        <dbReference type="ARBA" id="ARBA00022598"/>
    </source>
</evidence>
<dbReference type="InterPro" id="IPR003583">
    <property type="entry name" value="Hlx-hairpin-Hlx_DNA-bd_motif"/>
</dbReference>
<dbReference type="HAMAP" id="MF_01588">
    <property type="entry name" value="DNA_ligase_A"/>
    <property type="match status" value="1"/>
</dbReference>
<dbReference type="PROSITE" id="PS01055">
    <property type="entry name" value="DNA_LIGASE_N1"/>
    <property type="match status" value="1"/>
</dbReference>
<dbReference type="InterPro" id="IPR004150">
    <property type="entry name" value="NAD_DNA_ligase_OB"/>
</dbReference>
<dbReference type="FunFam" id="1.10.150.20:FF:000006">
    <property type="entry name" value="DNA ligase"/>
    <property type="match status" value="1"/>
</dbReference>
<feature type="binding site" evidence="14">
    <location>
        <position position="174"/>
    </location>
    <ligand>
        <name>NAD(+)</name>
        <dbReference type="ChEBI" id="CHEBI:57540"/>
    </ligand>
</feature>
<dbReference type="GO" id="GO:0046872">
    <property type="term" value="F:metal ion binding"/>
    <property type="evidence" value="ECO:0007669"/>
    <property type="project" value="UniProtKB-KW"/>
</dbReference>
<gene>
    <name evidence="14 17" type="primary">ligA</name>
    <name evidence="17" type="ORF">CWE21_05175</name>
</gene>
<feature type="binding site" evidence="14">
    <location>
        <position position="410"/>
    </location>
    <ligand>
        <name>Zn(2+)</name>
        <dbReference type="ChEBI" id="CHEBI:29105"/>
    </ligand>
</feature>
<organism evidence="17 18">
    <name type="scientific">Pseudidiomarina aquimaris</name>
    <dbReference type="NCBI Taxonomy" id="641841"/>
    <lineage>
        <taxon>Bacteria</taxon>
        <taxon>Pseudomonadati</taxon>
        <taxon>Pseudomonadota</taxon>
        <taxon>Gammaproteobacteria</taxon>
        <taxon>Alteromonadales</taxon>
        <taxon>Idiomarinaceae</taxon>
        <taxon>Pseudidiomarina</taxon>
    </lineage>
</organism>
<dbReference type="NCBIfam" id="NF005932">
    <property type="entry name" value="PRK07956.1"/>
    <property type="match status" value="1"/>
</dbReference>
<evidence type="ECO:0000256" key="9">
    <source>
        <dbReference type="ARBA" id="ARBA00022842"/>
    </source>
</evidence>
<keyword evidence="4 14" id="KW-0436">Ligase</keyword>
<dbReference type="Pfam" id="PF00533">
    <property type="entry name" value="BRCT"/>
    <property type="match status" value="1"/>
</dbReference>
<proteinExistence type="inferred from homology"/>
<evidence type="ECO:0000256" key="6">
    <source>
        <dbReference type="ARBA" id="ARBA00022723"/>
    </source>
</evidence>
<evidence type="ECO:0000313" key="17">
    <source>
        <dbReference type="EMBL" id="RUO48754.1"/>
    </source>
</evidence>
<dbReference type="SUPFAM" id="SSF56091">
    <property type="entry name" value="DNA ligase/mRNA capping enzyme, catalytic domain"/>
    <property type="match status" value="1"/>
</dbReference>
<evidence type="ECO:0000256" key="10">
    <source>
        <dbReference type="ARBA" id="ARBA00023027"/>
    </source>
</evidence>
<dbReference type="Gene3D" id="1.10.150.20">
    <property type="entry name" value="5' to 3' exonuclease, C-terminal subdomain"/>
    <property type="match status" value="2"/>
</dbReference>
<dbReference type="CDD" id="cd00114">
    <property type="entry name" value="LIGANc"/>
    <property type="match status" value="1"/>
</dbReference>
<keyword evidence="10 14" id="KW-0520">NAD</keyword>
<evidence type="ECO:0000313" key="18">
    <source>
        <dbReference type="Proteomes" id="UP000286678"/>
    </source>
</evidence>
<dbReference type="InterPro" id="IPR013839">
    <property type="entry name" value="DNAligase_adenylation"/>
</dbReference>